<dbReference type="eggNOG" id="COG0463">
    <property type="taxonomic scope" value="Bacteria"/>
</dbReference>
<dbReference type="PROSITE" id="PS50293">
    <property type="entry name" value="TPR_REGION"/>
    <property type="match status" value="1"/>
</dbReference>
<dbReference type="InterPro" id="IPR001173">
    <property type="entry name" value="Glyco_trans_2-like"/>
</dbReference>
<dbReference type="PROSITE" id="PS50005">
    <property type="entry name" value="TPR"/>
    <property type="match status" value="1"/>
</dbReference>
<dbReference type="InterPro" id="IPR011990">
    <property type="entry name" value="TPR-like_helical_dom_sf"/>
</dbReference>
<dbReference type="SUPFAM" id="SSF53448">
    <property type="entry name" value="Nucleotide-diphospho-sugar transferases"/>
    <property type="match status" value="1"/>
</dbReference>
<dbReference type="Pfam" id="PF13414">
    <property type="entry name" value="TPR_11"/>
    <property type="match status" value="1"/>
</dbReference>
<feature type="domain" description="Glycosyltransferase 2-like" evidence="2">
    <location>
        <begin position="6"/>
        <end position="92"/>
    </location>
</feature>
<dbReference type="KEGG" id="csr:Cspa_c19790"/>
<dbReference type="Pfam" id="PF00535">
    <property type="entry name" value="Glycos_transf_2"/>
    <property type="match status" value="1"/>
</dbReference>
<dbReference type="Proteomes" id="UP000011728">
    <property type="component" value="Chromosome"/>
</dbReference>
<gene>
    <name evidence="3" type="ORF">Cspa_c19790</name>
</gene>
<sequence>MKNQVSLCMIVKDEEEYLPRCLSSIKDIVDEIIIVDTGSSDKTVEIAKNFGAKIYYFKWNNDFSEARNESLKYATKDWILILDADDELNSESKETFKVLLNTELDEKAIYHFETLSYYGNSIDNDNIAINLNPRLFKNNRGIHYEGEVHNQLISVKGDYNAVCNEIKIYHYGYIDKRIISKDKRNRNIFILNEQIKKNPNDGFVYFNLGNEYGALDDMNKALECYYKAYEKFVPNTGYSSLLILRIIIANLKLKNYNKALEFVDIGSLYYPKCTDFYFYKSLIWHELDRPTLQIKALEKCIELGEPPSELKFIFGTWSYRAYYELGNVYMKYKDYNTAYNNYVEALKLKPDYIEPLYNIADVLKAQNVSLEEMKRIMEESFPEDKKDYYNIIADLFYHVGYYSTALEYIKKYEDSVNVTENTIILKSRCLIRNGDFEEYTNINDIDKKSSYYIVFSMYKVLSFILLNKYENALSIVNSINEDNLSDYNKKYLRVYSELIKLFTKEPTKMLSEDENDKEYMNIILEVIEILLINDKFDELAVAVNLLNVVDTKYALLYLGKLYYKHGYIDLAKKEILRSIKEVDIYDAEGLDILKY</sequence>
<dbReference type="PANTHER" id="PTHR43630">
    <property type="entry name" value="POLY-BETA-1,6-N-ACETYL-D-GLUCOSAMINE SYNTHASE"/>
    <property type="match status" value="1"/>
</dbReference>
<evidence type="ECO:0000313" key="3">
    <source>
        <dbReference type="EMBL" id="AGF55745.1"/>
    </source>
</evidence>
<dbReference type="EMBL" id="CP004121">
    <property type="protein sequence ID" value="AGF55745.1"/>
    <property type="molecule type" value="Genomic_DNA"/>
</dbReference>
<dbReference type="eggNOG" id="COG0457">
    <property type="taxonomic scope" value="Bacteria"/>
</dbReference>
<evidence type="ECO:0000313" key="4">
    <source>
        <dbReference type="Proteomes" id="UP000011728"/>
    </source>
</evidence>
<keyword evidence="3" id="KW-0808">Transferase</keyword>
<dbReference type="GO" id="GO:0016740">
    <property type="term" value="F:transferase activity"/>
    <property type="evidence" value="ECO:0007669"/>
    <property type="project" value="UniProtKB-KW"/>
</dbReference>
<dbReference type="OrthoDB" id="9815923at2"/>
<feature type="repeat" description="TPR" evidence="1">
    <location>
        <begin position="319"/>
        <end position="352"/>
    </location>
</feature>
<dbReference type="PATRIC" id="fig|931276.5.peg.1970"/>
<dbReference type="InterPro" id="IPR029044">
    <property type="entry name" value="Nucleotide-diphossugar_trans"/>
</dbReference>
<accession>M1LS45</accession>
<dbReference type="PANTHER" id="PTHR43630:SF2">
    <property type="entry name" value="GLYCOSYLTRANSFERASE"/>
    <property type="match status" value="1"/>
</dbReference>
<dbReference type="Gene3D" id="3.90.550.10">
    <property type="entry name" value="Spore Coat Polysaccharide Biosynthesis Protein SpsA, Chain A"/>
    <property type="match status" value="1"/>
</dbReference>
<keyword evidence="4" id="KW-1185">Reference proteome</keyword>
<dbReference type="InterPro" id="IPR019734">
    <property type="entry name" value="TPR_rpt"/>
</dbReference>
<dbReference type="HOGENOM" id="CLU_023736_1_0_9"/>
<protein>
    <submittedName>
        <fullName evidence="3">Glycosyl transferase family 2</fullName>
    </submittedName>
</protein>
<name>M1LS45_9CLOT</name>
<evidence type="ECO:0000256" key="1">
    <source>
        <dbReference type="PROSITE-ProRule" id="PRU00339"/>
    </source>
</evidence>
<dbReference type="CDD" id="cd02511">
    <property type="entry name" value="Beta4Glucosyltransferase"/>
    <property type="match status" value="1"/>
</dbReference>
<dbReference type="SMART" id="SM00028">
    <property type="entry name" value="TPR"/>
    <property type="match status" value="3"/>
</dbReference>
<dbReference type="Gene3D" id="1.25.40.10">
    <property type="entry name" value="Tetratricopeptide repeat domain"/>
    <property type="match status" value="2"/>
</dbReference>
<organism evidence="3 4">
    <name type="scientific">Clostridium saccharoperbutylacetonicum N1-4(HMT)</name>
    <dbReference type="NCBI Taxonomy" id="931276"/>
    <lineage>
        <taxon>Bacteria</taxon>
        <taxon>Bacillati</taxon>
        <taxon>Bacillota</taxon>
        <taxon>Clostridia</taxon>
        <taxon>Eubacteriales</taxon>
        <taxon>Clostridiaceae</taxon>
        <taxon>Clostridium</taxon>
    </lineage>
</organism>
<dbReference type="SUPFAM" id="SSF48452">
    <property type="entry name" value="TPR-like"/>
    <property type="match status" value="1"/>
</dbReference>
<evidence type="ECO:0000259" key="2">
    <source>
        <dbReference type="Pfam" id="PF00535"/>
    </source>
</evidence>
<proteinExistence type="predicted"/>
<dbReference type="Pfam" id="PF13181">
    <property type="entry name" value="TPR_8"/>
    <property type="match status" value="1"/>
</dbReference>
<dbReference type="RefSeq" id="WP_015392066.1">
    <property type="nucleotide sequence ID" value="NC_020291.1"/>
</dbReference>
<dbReference type="AlphaFoldDB" id="M1LS45"/>
<keyword evidence="1" id="KW-0802">TPR repeat</keyword>
<reference evidence="3 4" key="1">
    <citation type="submission" date="2013-02" db="EMBL/GenBank/DDBJ databases">
        <title>Genome sequence of Clostridium saccharoperbutylacetonicum N1-4(HMT).</title>
        <authorList>
            <person name="Poehlein A."/>
            <person name="Daniel R."/>
        </authorList>
    </citation>
    <scope>NUCLEOTIDE SEQUENCE [LARGE SCALE GENOMIC DNA]</scope>
    <source>
        <strain evidence="4">N1-4(HMT)</strain>
    </source>
</reference>